<dbReference type="RefSeq" id="WP_368007363.1">
    <property type="nucleotide sequence ID" value="NZ_JAMXFF010000023.1"/>
</dbReference>
<keyword evidence="3" id="KW-1185">Reference proteome</keyword>
<dbReference type="EMBL" id="JAMXFF010000023">
    <property type="protein sequence ID" value="MCT7967803.1"/>
    <property type="molecule type" value="Genomic_DNA"/>
</dbReference>
<comment type="similarity">
    <text evidence="1">Belongs to the phD/YefM antitoxin family.</text>
</comment>
<reference evidence="2 3" key="1">
    <citation type="journal article" date="2022" name="Front. Microbiol.">
        <title>High genomic differentiation and limited gene flow indicate recent cryptic speciation within the genus Laspinema (cyanobacteria).</title>
        <authorList>
            <person name="Stanojkovic A."/>
            <person name="Skoupy S."/>
            <person name="Skaloud P."/>
            <person name="Dvorak P."/>
        </authorList>
    </citation>
    <scope>NUCLEOTIDE SEQUENCE [LARGE SCALE GENOMIC DNA]</scope>
    <source>
        <strain evidence="2 3">D2a</strain>
    </source>
</reference>
<name>A0ABT2MSZ8_9CYAN</name>
<evidence type="ECO:0000313" key="3">
    <source>
        <dbReference type="Proteomes" id="UP001525890"/>
    </source>
</evidence>
<protein>
    <submittedName>
        <fullName evidence="2">Prevent-host-death protein</fullName>
    </submittedName>
</protein>
<organism evidence="2 3">
    <name type="scientific">Laspinema palackyanum D2a</name>
    <dbReference type="NCBI Taxonomy" id="2953684"/>
    <lineage>
        <taxon>Bacteria</taxon>
        <taxon>Bacillati</taxon>
        <taxon>Cyanobacteriota</taxon>
        <taxon>Cyanophyceae</taxon>
        <taxon>Oscillatoriophycideae</taxon>
        <taxon>Oscillatoriales</taxon>
        <taxon>Laspinemataceae</taxon>
        <taxon>Laspinema</taxon>
        <taxon>Laspinema palackyanum</taxon>
    </lineage>
</organism>
<dbReference type="Proteomes" id="UP001525890">
    <property type="component" value="Unassembled WGS sequence"/>
</dbReference>
<gene>
    <name evidence="2" type="ORF">NG799_15785</name>
</gene>
<evidence type="ECO:0000256" key="1">
    <source>
        <dbReference type="ARBA" id="ARBA00009981"/>
    </source>
</evidence>
<accession>A0ABT2MSZ8</accession>
<dbReference type="InterPro" id="IPR036165">
    <property type="entry name" value="YefM-like_sf"/>
</dbReference>
<sequence length="85" mass="9507">MNKVTLAEVSQNLMNYLQRAQAGESFVIFQADQPIAKISSAKSEGAIEAFDAFRAKILSEKIDLDSDEIFADVRDRTPTPEQPCW</sequence>
<dbReference type="SUPFAM" id="SSF143120">
    <property type="entry name" value="YefM-like"/>
    <property type="match status" value="1"/>
</dbReference>
<evidence type="ECO:0000313" key="2">
    <source>
        <dbReference type="EMBL" id="MCT7967803.1"/>
    </source>
</evidence>
<proteinExistence type="inferred from homology"/>
<comment type="caution">
    <text evidence="2">The sequence shown here is derived from an EMBL/GenBank/DDBJ whole genome shotgun (WGS) entry which is preliminary data.</text>
</comment>